<dbReference type="PROSITE" id="PS50097">
    <property type="entry name" value="BTB"/>
    <property type="match status" value="1"/>
</dbReference>
<evidence type="ECO:0000313" key="4">
    <source>
        <dbReference type="EMBL" id="CAB3403818.1"/>
    </source>
</evidence>
<keyword evidence="5" id="KW-1185">Reference proteome</keyword>
<dbReference type="SUPFAM" id="SSF117281">
    <property type="entry name" value="Kelch motif"/>
    <property type="match status" value="1"/>
</dbReference>
<evidence type="ECO:0000259" key="3">
    <source>
        <dbReference type="PROSITE" id="PS50097"/>
    </source>
</evidence>
<feature type="domain" description="BTB" evidence="3">
    <location>
        <begin position="54"/>
        <end position="138"/>
    </location>
</feature>
<dbReference type="InterPro" id="IPR006652">
    <property type="entry name" value="Kelch_1"/>
</dbReference>
<sequence length="455" mass="51069">MHRIPDWNIESDSKGFGVPPRSPIPNRSTLFVNDKLSGEFFQNLAAMRANQELCDVIIEAQSSPSSNAEDSRQQALIIPQHIHAHRVVLSASSPYFRAMFSAGMIESNNRIIIIKEVDADILSQLIDYMYTGKVAIDEQCVQSMLSTANLLDLICVRDACSKFLLEQLDVSNCLGIAAFAKLHSCSQLADAAQLFTRQHFGDLIDNEELLSLDEASFNQLITDDRITTKGEEAVFEAVINWTRHDLLNRKDALPRLLSAVRLPFLNTKYLLNRVYYEPLIRQNKECQEMLLSACKFLLERNEKPNTTSDSRRVSLANSDAELSEMMERCPQWLRPRQPVPISKYVMIIGGQAPKAVANVDLFDPDSHLWSSCSPLPQRRCRSGVSICRDLVYSTGGFNGAQRVKSVDVYDPRSDIWISSCPMECRRSTHGLTVEDGSLYAVGGFDELAPGALFRQ</sequence>
<dbReference type="PANTHER" id="PTHR24412">
    <property type="entry name" value="KELCH PROTEIN"/>
    <property type="match status" value="1"/>
</dbReference>
<dbReference type="InterPro" id="IPR000210">
    <property type="entry name" value="BTB/POZ_dom"/>
</dbReference>
<name>A0A8S1EQV7_9PELO</name>
<dbReference type="Pfam" id="PF00651">
    <property type="entry name" value="BTB"/>
    <property type="match status" value="1"/>
</dbReference>
<evidence type="ECO:0000313" key="5">
    <source>
        <dbReference type="Proteomes" id="UP000494206"/>
    </source>
</evidence>
<dbReference type="EMBL" id="CADEPM010000004">
    <property type="protein sequence ID" value="CAB3403818.1"/>
    <property type="molecule type" value="Genomic_DNA"/>
</dbReference>
<dbReference type="Gene3D" id="1.25.40.420">
    <property type="match status" value="1"/>
</dbReference>
<dbReference type="PANTHER" id="PTHR24412:SF475">
    <property type="entry name" value="KELCH-LIKE PROTEIN 17"/>
    <property type="match status" value="1"/>
</dbReference>
<dbReference type="InterPro" id="IPR011705">
    <property type="entry name" value="BACK"/>
</dbReference>
<dbReference type="Pfam" id="PF01344">
    <property type="entry name" value="Kelch_1"/>
    <property type="match status" value="1"/>
</dbReference>
<dbReference type="FunFam" id="1.25.40.420:FF:000001">
    <property type="entry name" value="Kelch-like family member 12"/>
    <property type="match status" value="1"/>
</dbReference>
<dbReference type="SUPFAM" id="SSF54695">
    <property type="entry name" value="POZ domain"/>
    <property type="match status" value="1"/>
</dbReference>
<dbReference type="Proteomes" id="UP000494206">
    <property type="component" value="Unassembled WGS sequence"/>
</dbReference>
<dbReference type="SMART" id="SM00612">
    <property type="entry name" value="Kelch"/>
    <property type="match status" value="2"/>
</dbReference>
<proteinExistence type="predicted"/>
<dbReference type="InterPro" id="IPR015915">
    <property type="entry name" value="Kelch-typ_b-propeller"/>
</dbReference>
<keyword evidence="1" id="KW-0880">Kelch repeat</keyword>
<protein>
    <recommendedName>
        <fullName evidence="3">BTB domain-containing protein</fullName>
    </recommendedName>
</protein>
<comment type="caution">
    <text evidence="4">The sequence shown here is derived from an EMBL/GenBank/DDBJ whole genome shotgun (WGS) entry which is preliminary data.</text>
</comment>
<dbReference type="SMART" id="SM00225">
    <property type="entry name" value="BTB"/>
    <property type="match status" value="1"/>
</dbReference>
<dbReference type="AlphaFoldDB" id="A0A8S1EQV7"/>
<keyword evidence="2" id="KW-0677">Repeat</keyword>
<reference evidence="4 5" key="1">
    <citation type="submission" date="2020-04" db="EMBL/GenBank/DDBJ databases">
        <authorList>
            <person name="Laetsch R D."/>
            <person name="Stevens L."/>
            <person name="Kumar S."/>
            <person name="Blaxter L. M."/>
        </authorList>
    </citation>
    <scope>NUCLEOTIDE SEQUENCE [LARGE SCALE GENOMIC DNA]</scope>
</reference>
<gene>
    <name evidence="4" type="ORF">CBOVIS_LOCUS6232</name>
</gene>
<dbReference type="OrthoDB" id="5858279at2759"/>
<evidence type="ECO:0000256" key="1">
    <source>
        <dbReference type="ARBA" id="ARBA00022441"/>
    </source>
</evidence>
<dbReference type="Pfam" id="PF07707">
    <property type="entry name" value="BACK"/>
    <property type="match status" value="1"/>
</dbReference>
<dbReference type="Gene3D" id="3.30.710.10">
    <property type="entry name" value="Potassium Channel Kv1.1, Chain A"/>
    <property type="match status" value="1"/>
</dbReference>
<dbReference type="Gene3D" id="2.120.10.80">
    <property type="entry name" value="Kelch-type beta propeller"/>
    <property type="match status" value="1"/>
</dbReference>
<organism evidence="4 5">
    <name type="scientific">Caenorhabditis bovis</name>
    <dbReference type="NCBI Taxonomy" id="2654633"/>
    <lineage>
        <taxon>Eukaryota</taxon>
        <taxon>Metazoa</taxon>
        <taxon>Ecdysozoa</taxon>
        <taxon>Nematoda</taxon>
        <taxon>Chromadorea</taxon>
        <taxon>Rhabditida</taxon>
        <taxon>Rhabditina</taxon>
        <taxon>Rhabditomorpha</taxon>
        <taxon>Rhabditoidea</taxon>
        <taxon>Rhabditidae</taxon>
        <taxon>Peloderinae</taxon>
        <taxon>Caenorhabditis</taxon>
    </lineage>
</organism>
<dbReference type="InterPro" id="IPR011333">
    <property type="entry name" value="SKP1/BTB/POZ_sf"/>
</dbReference>
<evidence type="ECO:0000256" key="2">
    <source>
        <dbReference type="ARBA" id="ARBA00022737"/>
    </source>
</evidence>
<dbReference type="SMART" id="SM00875">
    <property type="entry name" value="BACK"/>
    <property type="match status" value="1"/>
</dbReference>
<accession>A0A8S1EQV7</accession>